<comment type="caution">
    <text evidence="2">The sequence shown here is derived from an EMBL/GenBank/DDBJ whole genome shotgun (WGS) entry which is preliminary data.</text>
</comment>
<dbReference type="AlphaFoldDB" id="A0AAD3DUH5"/>
<evidence type="ECO:0000313" key="3">
    <source>
        <dbReference type="Proteomes" id="UP001054857"/>
    </source>
</evidence>
<sequence length="151" mass="15792">MSSPTPIACPSPVKVAIIRLDENDAATTLSPLPIVPPSPARERLLKTAKSPVGKPTAKPAAAPGVGKPSSAPPKLKLFALSSLDQSSLRSPASASDASSPSDAFSFPSAASSLSQPLPSPLPVQRGLPSDYQAFIHASRYARWVESKRRRE</sequence>
<organism evidence="2 3">
    <name type="scientific">Astrephomene gubernaculifera</name>
    <dbReference type="NCBI Taxonomy" id="47775"/>
    <lineage>
        <taxon>Eukaryota</taxon>
        <taxon>Viridiplantae</taxon>
        <taxon>Chlorophyta</taxon>
        <taxon>core chlorophytes</taxon>
        <taxon>Chlorophyceae</taxon>
        <taxon>CS clade</taxon>
        <taxon>Chlamydomonadales</taxon>
        <taxon>Astrephomenaceae</taxon>
        <taxon>Astrephomene</taxon>
    </lineage>
</organism>
<feature type="non-terminal residue" evidence="2">
    <location>
        <position position="1"/>
    </location>
</feature>
<dbReference type="EMBL" id="BMAR01000021">
    <property type="protein sequence ID" value="GFR48088.1"/>
    <property type="molecule type" value="Genomic_DNA"/>
</dbReference>
<proteinExistence type="predicted"/>
<accession>A0AAD3DUH5</accession>
<protein>
    <submittedName>
        <fullName evidence="2">Uncharacterized protein</fullName>
    </submittedName>
</protein>
<feature type="compositionally biased region" description="Low complexity" evidence="1">
    <location>
        <begin position="88"/>
        <end position="116"/>
    </location>
</feature>
<gene>
    <name evidence="2" type="ORF">Agub_g9775</name>
</gene>
<reference evidence="2 3" key="1">
    <citation type="journal article" date="2021" name="Sci. Rep.">
        <title>Genome sequencing of the multicellular alga Astrephomene provides insights into convergent evolution of germ-soma differentiation.</title>
        <authorList>
            <person name="Yamashita S."/>
            <person name="Yamamoto K."/>
            <person name="Matsuzaki R."/>
            <person name="Suzuki S."/>
            <person name="Yamaguchi H."/>
            <person name="Hirooka S."/>
            <person name="Minakuchi Y."/>
            <person name="Miyagishima S."/>
            <person name="Kawachi M."/>
            <person name="Toyoda A."/>
            <person name="Nozaki H."/>
        </authorList>
    </citation>
    <scope>NUCLEOTIDE SEQUENCE [LARGE SCALE GENOMIC DNA]</scope>
    <source>
        <strain evidence="2 3">NIES-4017</strain>
    </source>
</reference>
<evidence type="ECO:0000256" key="1">
    <source>
        <dbReference type="SAM" id="MobiDB-lite"/>
    </source>
</evidence>
<dbReference type="Proteomes" id="UP001054857">
    <property type="component" value="Unassembled WGS sequence"/>
</dbReference>
<feature type="compositionally biased region" description="Low complexity" evidence="1">
    <location>
        <begin position="51"/>
        <end position="73"/>
    </location>
</feature>
<evidence type="ECO:0000313" key="2">
    <source>
        <dbReference type="EMBL" id="GFR48088.1"/>
    </source>
</evidence>
<feature type="region of interest" description="Disordered" evidence="1">
    <location>
        <begin position="88"/>
        <end position="126"/>
    </location>
</feature>
<name>A0AAD3DUH5_9CHLO</name>
<keyword evidence="3" id="KW-1185">Reference proteome</keyword>
<feature type="region of interest" description="Disordered" evidence="1">
    <location>
        <begin position="28"/>
        <end position="73"/>
    </location>
</feature>